<dbReference type="Pfam" id="PF02897">
    <property type="entry name" value="Peptidase_S9_N"/>
    <property type="match status" value="1"/>
</dbReference>
<evidence type="ECO:0000256" key="5">
    <source>
        <dbReference type="ARBA" id="ARBA00022825"/>
    </source>
</evidence>
<dbReference type="Pfam" id="PF00326">
    <property type="entry name" value="Peptidase_S9"/>
    <property type="match status" value="1"/>
</dbReference>
<dbReference type="GO" id="GO:0004252">
    <property type="term" value="F:serine-type endopeptidase activity"/>
    <property type="evidence" value="ECO:0007669"/>
    <property type="project" value="UniProtKB-EC"/>
</dbReference>
<keyword evidence="6" id="KW-0732">Signal</keyword>
<dbReference type="GO" id="GO:0006508">
    <property type="term" value="P:proteolysis"/>
    <property type="evidence" value="ECO:0007669"/>
    <property type="project" value="UniProtKB-KW"/>
</dbReference>
<dbReference type="InterPro" id="IPR051167">
    <property type="entry name" value="Prolyl_oligopep/macrocyclase"/>
</dbReference>
<evidence type="ECO:0000313" key="9">
    <source>
        <dbReference type="EMBL" id="RVT84977.1"/>
    </source>
</evidence>
<dbReference type="OrthoDB" id="9801421at2"/>
<dbReference type="InterPro" id="IPR001375">
    <property type="entry name" value="Peptidase_S9_cat"/>
</dbReference>
<keyword evidence="3" id="KW-0645">Protease</keyword>
<dbReference type="PRINTS" id="PR00862">
    <property type="entry name" value="PROLIGOPTASE"/>
</dbReference>
<dbReference type="GO" id="GO:0005829">
    <property type="term" value="C:cytosol"/>
    <property type="evidence" value="ECO:0007669"/>
    <property type="project" value="TreeGrafter"/>
</dbReference>
<dbReference type="SUPFAM" id="SSF50993">
    <property type="entry name" value="Peptidase/esterase 'gauge' domain"/>
    <property type="match status" value="1"/>
</dbReference>
<dbReference type="SUPFAM" id="SSF53474">
    <property type="entry name" value="alpha/beta-Hydrolases"/>
    <property type="match status" value="1"/>
</dbReference>
<sequence length="740" mass="78994">MAPMPSGRPHPKMATAPIPFGAPMRRHLLSALLLSLPAWAVAQSPQRAPAPLVSPRVLAPAEPLQEQRHGIAIDDRYRWMERSDRAADLQAWLQAATAEGMAQLAARPERAAWVERLQQALQPGVRYAGLVEVGGRQFVRRSLVGEPTPKLVVRERQGQAWTERVLFDPAAEEGGALNNFSVAPDGRTVALLASSKGSEVGDVRFLDVATGREVGQRFGPVFGDFRANWLDAQHAVISRLGDPAKGNPLETMVAHVTRLGADPKPVFGFGLPGTAATQPPEFPIVMAEPDSRWTFAVGANARADRRMLVALTADVIAGRPQWQPVADYEQRVTGAALQGDRLYLLSTLKQSGGEVFVATLRGKGQLGPKQRVAVGDRTPIVDIATSRDGLYLVGTRDGAAHLRFMPGGRGPVREVALPFEAALESLSPSDGQRSLVASLSGWTQARGFYRLQGDRLSPIGVASEVWAEAAQLQVSRHLARSADGTEVPMVVIRHRTAQGAQPALLEAYGAYGIPTVEPIYNPSLLAWASRHTLAYCGVRGGNERGRAWHEGGREANKPKAHADFIACGQTLVKLGLTTPVQLAAMGTSAGGLLAPVAALQRPDLFRAAVPRVAVLNPTRLEAMANGPNQYAEMGDPRTEAGFRALASQDALLILQAQLRAKPAYLPPALLVTLGLNDQRVSPWMPAKFAATAQALVGARSPVLVRADGAQGHGVGSAVGGVVQEWADTFTFLNTVLGTEP</sequence>
<comment type="caution">
    <text evidence="9">The sequence shown here is derived from an EMBL/GenBank/DDBJ whole genome shotgun (WGS) entry which is preliminary data.</text>
</comment>
<keyword evidence="5" id="KW-0720">Serine protease</keyword>
<dbReference type="InterPro" id="IPR029058">
    <property type="entry name" value="AB_hydrolase_fold"/>
</dbReference>
<evidence type="ECO:0000313" key="10">
    <source>
        <dbReference type="Proteomes" id="UP000288587"/>
    </source>
</evidence>
<protein>
    <recommendedName>
        <fullName evidence="2">prolyl oligopeptidase</fullName>
        <ecNumber evidence="2">3.4.21.26</ecNumber>
    </recommendedName>
</protein>
<reference evidence="9 10" key="1">
    <citation type="submission" date="2019-01" db="EMBL/GenBank/DDBJ databases">
        <authorList>
            <person name="Chen W.-M."/>
        </authorList>
    </citation>
    <scope>NUCLEOTIDE SEQUENCE [LARGE SCALE GENOMIC DNA]</scope>
    <source>
        <strain evidence="9 10">CCP-18</strain>
    </source>
</reference>
<evidence type="ECO:0000259" key="8">
    <source>
        <dbReference type="Pfam" id="PF02897"/>
    </source>
</evidence>
<dbReference type="PANTHER" id="PTHR42881">
    <property type="entry name" value="PROLYL ENDOPEPTIDASE"/>
    <property type="match status" value="1"/>
</dbReference>
<dbReference type="Gene3D" id="3.40.50.1820">
    <property type="entry name" value="alpha/beta hydrolase"/>
    <property type="match status" value="1"/>
</dbReference>
<dbReference type="Gene3D" id="2.130.10.120">
    <property type="entry name" value="Prolyl oligopeptidase, N-terminal domain"/>
    <property type="match status" value="1"/>
</dbReference>
<name>A0A3S2WPS7_9BURK</name>
<dbReference type="Proteomes" id="UP000288587">
    <property type="component" value="Unassembled WGS sequence"/>
</dbReference>
<evidence type="ECO:0000256" key="3">
    <source>
        <dbReference type="ARBA" id="ARBA00022670"/>
    </source>
</evidence>
<evidence type="ECO:0000256" key="1">
    <source>
        <dbReference type="ARBA" id="ARBA00001070"/>
    </source>
</evidence>
<feature type="domain" description="Peptidase S9 prolyl oligopeptidase catalytic" evidence="7">
    <location>
        <begin position="533"/>
        <end position="737"/>
    </location>
</feature>
<dbReference type="EC" id="3.4.21.26" evidence="2"/>
<dbReference type="InterPro" id="IPR023302">
    <property type="entry name" value="Pept_S9A_N"/>
</dbReference>
<gene>
    <name evidence="9" type="ORF">EOD73_12730</name>
</gene>
<feature type="chain" id="PRO_5018635107" description="prolyl oligopeptidase" evidence="6">
    <location>
        <begin position="43"/>
        <end position="740"/>
    </location>
</feature>
<evidence type="ECO:0000256" key="4">
    <source>
        <dbReference type="ARBA" id="ARBA00022801"/>
    </source>
</evidence>
<dbReference type="PANTHER" id="PTHR42881:SF2">
    <property type="entry name" value="PROLYL ENDOPEPTIDASE"/>
    <property type="match status" value="1"/>
</dbReference>
<dbReference type="GO" id="GO:0070012">
    <property type="term" value="F:oligopeptidase activity"/>
    <property type="evidence" value="ECO:0007669"/>
    <property type="project" value="TreeGrafter"/>
</dbReference>
<proteinExistence type="predicted"/>
<keyword evidence="4" id="KW-0378">Hydrolase</keyword>
<evidence type="ECO:0000256" key="2">
    <source>
        <dbReference type="ARBA" id="ARBA00011897"/>
    </source>
</evidence>
<dbReference type="AlphaFoldDB" id="A0A3S2WPS7"/>
<dbReference type="InterPro" id="IPR002470">
    <property type="entry name" value="Peptidase_S9A"/>
</dbReference>
<accession>A0A3S2WPS7</accession>
<feature type="domain" description="Peptidase S9A N-terminal" evidence="8">
    <location>
        <begin position="66"/>
        <end position="232"/>
    </location>
</feature>
<comment type="catalytic activity">
    <reaction evidence="1">
        <text>Hydrolysis of Pro-|-Xaa &gt;&gt; Ala-|-Xaa in oligopeptides.</text>
        <dbReference type="EC" id="3.4.21.26"/>
    </reaction>
</comment>
<feature type="signal peptide" evidence="6">
    <location>
        <begin position="1"/>
        <end position="42"/>
    </location>
</feature>
<dbReference type="EMBL" id="SACM01000003">
    <property type="protein sequence ID" value="RVT84977.1"/>
    <property type="molecule type" value="Genomic_DNA"/>
</dbReference>
<organism evidence="9 10">
    <name type="scientific">Inhella crocodyli</name>
    <dbReference type="NCBI Taxonomy" id="2499851"/>
    <lineage>
        <taxon>Bacteria</taxon>
        <taxon>Pseudomonadati</taxon>
        <taxon>Pseudomonadota</taxon>
        <taxon>Betaproteobacteria</taxon>
        <taxon>Burkholderiales</taxon>
        <taxon>Sphaerotilaceae</taxon>
        <taxon>Inhella</taxon>
    </lineage>
</organism>
<evidence type="ECO:0000256" key="6">
    <source>
        <dbReference type="SAM" id="SignalP"/>
    </source>
</evidence>
<keyword evidence="10" id="KW-1185">Reference proteome</keyword>
<evidence type="ECO:0000259" key="7">
    <source>
        <dbReference type="Pfam" id="PF00326"/>
    </source>
</evidence>